<gene>
    <name evidence="10" type="primary">manA</name>
    <name evidence="10" type="ORF">FED44_04880</name>
</gene>
<evidence type="ECO:0000256" key="6">
    <source>
        <dbReference type="ARBA" id="ARBA00023235"/>
    </source>
</evidence>
<evidence type="ECO:0000256" key="2">
    <source>
        <dbReference type="ARBA" id="ARBA00010772"/>
    </source>
</evidence>
<feature type="active site" evidence="7">
    <location>
        <position position="259"/>
    </location>
</feature>
<feature type="binding site" evidence="8">
    <location>
        <position position="240"/>
    </location>
    <ligand>
        <name>Zn(2+)</name>
        <dbReference type="ChEBI" id="CHEBI:29105"/>
    </ligand>
</feature>
<keyword evidence="5 8" id="KW-0862">Zinc</keyword>
<dbReference type="PIRSF" id="PIRSF001480">
    <property type="entry name" value="Mannose-6-phosphate_isomerase"/>
    <property type="match status" value="1"/>
</dbReference>
<name>A0A5R8ZLY8_9ACTN</name>
<dbReference type="InterPro" id="IPR001250">
    <property type="entry name" value="Man6P_Isoase-1"/>
</dbReference>
<keyword evidence="6 10" id="KW-0413">Isomerase</keyword>
<dbReference type="EC" id="5.3.1.8" evidence="3"/>
<dbReference type="InterPro" id="IPR046457">
    <property type="entry name" value="PMI_typeI_cat"/>
</dbReference>
<proteinExistence type="inferred from homology"/>
<evidence type="ECO:0000256" key="3">
    <source>
        <dbReference type="ARBA" id="ARBA00011956"/>
    </source>
</evidence>
<dbReference type="NCBIfam" id="TIGR00218">
    <property type="entry name" value="manA"/>
    <property type="match status" value="1"/>
</dbReference>
<dbReference type="InterPro" id="IPR016305">
    <property type="entry name" value="Mannose-6-P_Isomerase"/>
</dbReference>
<keyword evidence="11" id="KW-1185">Reference proteome</keyword>
<comment type="similarity">
    <text evidence="2">Belongs to the mannose-6-phosphate isomerase type 1 family.</text>
</comment>
<dbReference type="AlphaFoldDB" id="A0A5R8ZLY8"/>
<comment type="catalytic activity">
    <reaction evidence="1">
        <text>D-mannose 6-phosphate = D-fructose 6-phosphate</text>
        <dbReference type="Rhea" id="RHEA:12356"/>
        <dbReference type="ChEBI" id="CHEBI:58735"/>
        <dbReference type="ChEBI" id="CHEBI:61527"/>
        <dbReference type="EC" id="5.3.1.8"/>
    </reaction>
</comment>
<organism evidence="10 11">
    <name type="scientific">Microbispora triticiradicis</name>
    <dbReference type="NCBI Taxonomy" id="2200763"/>
    <lineage>
        <taxon>Bacteria</taxon>
        <taxon>Bacillati</taxon>
        <taxon>Actinomycetota</taxon>
        <taxon>Actinomycetes</taxon>
        <taxon>Streptosporangiales</taxon>
        <taxon>Streptosporangiaceae</taxon>
        <taxon>Microbispora</taxon>
    </lineage>
</organism>
<dbReference type="Gene3D" id="2.60.120.10">
    <property type="entry name" value="Jelly Rolls"/>
    <property type="match status" value="2"/>
</dbReference>
<dbReference type="PANTHER" id="PTHR10309:SF0">
    <property type="entry name" value="MANNOSE-6-PHOSPHATE ISOMERASE"/>
    <property type="match status" value="1"/>
</dbReference>
<dbReference type="EMBL" id="VANP01000001">
    <property type="protein sequence ID" value="TLP66782.1"/>
    <property type="molecule type" value="Genomic_DNA"/>
</dbReference>
<dbReference type="PRINTS" id="PR00714">
    <property type="entry name" value="MAN6PISMRASE"/>
</dbReference>
<dbReference type="SUPFAM" id="SSF51182">
    <property type="entry name" value="RmlC-like cupins"/>
    <property type="match status" value="1"/>
</dbReference>
<dbReference type="GO" id="GO:0008270">
    <property type="term" value="F:zinc ion binding"/>
    <property type="evidence" value="ECO:0007669"/>
    <property type="project" value="InterPro"/>
</dbReference>
<dbReference type="PANTHER" id="PTHR10309">
    <property type="entry name" value="MANNOSE-6-PHOSPHATE ISOMERASE"/>
    <property type="match status" value="1"/>
</dbReference>
<dbReference type="GO" id="GO:0005829">
    <property type="term" value="C:cytosol"/>
    <property type="evidence" value="ECO:0007669"/>
    <property type="project" value="TreeGrafter"/>
</dbReference>
<dbReference type="InterPro" id="IPR014710">
    <property type="entry name" value="RmlC-like_jellyroll"/>
</dbReference>
<comment type="cofactor">
    <cofactor evidence="8">
        <name>Zn(2+)</name>
        <dbReference type="ChEBI" id="CHEBI:29105"/>
    </cofactor>
    <text evidence="8">Binds 1 zinc ion per subunit.</text>
</comment>
<protein>
    <recommendedName>
        <fullName evidence="3">mannose-6-phosphate isomerase</fullName>
        <ecNumber evidence="3">5.3.1.8</ecNumber>
    </recommendedName>
</protein>
<evidence type="ECO:0000256" key="4">
    <source>
        <dbReference type="ARBA" id="ARBA00022723"/>
    </source>
</evidence>
<dbReference type="Pfam" id="PF20511">
    <property type="entry name" value="PMI_typeI_cat"/>
    <property type="match status" value="1"/>
</dbReference>
<evidence type="ECO:0000256" key="7">
    <source>
        <dbReference type="PIRSR" id="PIRSR001480-1"/>
    </source>
</evidence>
<evidence type="ECO:0000313" key="10">
    <source>
        <dbReference type="EMBL" id="TLP66782.1"/>
    </source>
</evidence>
<feature type="domain" description="Phosphomannose isomerase type I catalytic" evidence="9">
    <location>
        <begin position="4"/>
        <end position="138"/>
    </location>
</feature>
<keyword evidence="4 8" id="KW-0479">Metal-binding</keyword>
<dbReference type="GO" id="GO:0004476">
    <property type="term" value="F:mannose-6-phosphate isomerase activity"/>
    <property type="evidence" value="ECO:0007669"/>
    <property type="project" value="UniProtKB-EC"/>
</dbReference>
<evidence type="ECO:0000259" key="9">
    <source>
        <dbReference type="Pfam" id="PF20511"/>
    </source>
</evidence>
<evidence type="ECO:0000256" key="1">
    <source>
        <dbReference type="ARBA" id="ARBA00000757"/>
    </source>
</evidence>
<dbReference type="Proteomes" id="UP000309033">
    <property type="component" value="Unassembled WGS sequence"/>
</dbReference>
<dbReference type="InterPro" id="IPR011051">
    <property type="entry name" value="RmlC_Cupin_sf"/>
</dbReference>
<feature type="binding site" evidence="8">
    <location>
        <position position="122"/>
    </location>
    <ligand>
        <name>Zn(2+)</name>
        <dbReference type="ChEBI" id="CHEBI:29105"/>
    </ligand>
</feature>
<dbReference type="GO" id="GO:0009298">
    <property type="term" value="P:GDP-mannose biosynthetic process"/>
    <property type="evidence" value="ECO:0007669"/>
    <property type="project" value="InterPro"/>
</dbReference>
<sequence length="380" mass="39988">MDLLTNPIKDYPWGSRTAIAALTGRTAAGPEAEMWLGAHPAAPSRLTRDGAETTLTDVIAADPAGTLGETVAERFGGRLPYLLKLIAVERPLSLQVHPDAEQAAAGHARGDANYTDPWHKPELVCALTPFTGLAGFRPAEQSAMLIDRLHVEPLRPVVQALGDGDVIGALRTLLEWPGSRRKLVESVVWAASSVHAPDYALVTRLARRYPEDPAVLAPLLMRRHTLAPGEALFLGAGVPHCYLDGFAVEVMACSDNVLRAGLTGKHIDVEELLRITDPVAQPVVVEPDDGAYVPPVPEFLLRRIAPGAAGVFVDAAPRIVLCVEGVVNVGTTGGATGGATGGGEVKLRPGESVFVPASEGRVHIGGDGVAFCAEPHMSLT</sequence>
<evidence type="ECO:0000313" key="11">
    <source>
        <dbReference type="Proteomes" id="UP000309033"/>
    </source>
</evidence>
<reference evidence="10" key="1">
    <citation type="submission" date="2019-05" db="EMBL/GenBank/DDBJ databases">
        <title>Isolation, diversity and antifungal activity of Actinobacteria from wheat.</title>
        <authorList>
            <person name="Yu B."/>
        </authorList>
    </citation>
    <scope>NUCLEOTIDE SEQUENCE [LARGE SCALE GENOMIC DNA]</scope>
    <source>
        <strain evidence="10">NEAU-HEGS1-5</strain>
    </source>
</reference>
<dbReference type="OrthoDB" id="9792649at2"/>
<dbReference type="GO" id="GO:0005975">
    <property type="term" value="P:carbohydrate metabolic process"/>
    <property type="evidence" value="ECO:0007669"/>
    <property type="project" value="InterPro"/>
</dbReference>
<accession>A0A5R8ZLY8</accession>
<feature type="binding site" evidence="8">
    <location>
        <position position="97"/>
    </location>
    <ligand>
        <name>Zn(2+)</name>
        <dbReference type="ChEBI" id="CHEBI:29105"/>
    </ligand>
</feature>
<evidence type="ECO:0000256" key="5">
    <source>
        <dbReference type="ARBA" id="ARBA00022833"/>
    </source>
</evidence>
<dbReference type="Gene3D" id="1.10.441.10">
    <property type="entry name" value="Phosphomannose Isomerase, domain 2"/>
    <property type="match status" value="1"/>
</dbReference>
<dbReference type="CDD" id="cd07011">
    <property type="entry name" value="cupin_PMI_type_I_N"/>
    <property type="match status" value="1"/>
</dbReference>
<feature type="binding site" evidence="8">
    <location>
        <position position="95"/>
    </location>
    <ligand>
        <name>Zn(2+)</name>
        <dbReference type="ChEBI" id="CHEBI:29105"/>
    </ligand>
</feature>
<comment type="caution">
    <text evidence="10">The sequence shown here is derived from an EMBL/GenBank/DDBJ whole genome shotgun (WGS) entry which is preliminary data.</text>
</comment>
<evidence type="ECO:0000256" key="8">
    <source>
        <dbReference type="PIRSR" id="PIRSR001480-2"/>
    </source>
</evidence>